<dbReference type="Proteomes" id="UP000050865">
    <property type="component" value="Unassembled WGS sequence"/>
</dbReference>
<dbReference type="PANTHER" id="PTHR34135:SF2">
    <property type="entry name" value="LYSOZYME"/>
    <property type="match status" value="1"/>
</dbReference>
<dbReference type="PANTHER" id="PTHR34135">
    <property type="entry name" value="LYSOZYME"/>
    <property type="match status" value="1"/>
</dbReference>
<proteinExistence type="inferred from homology"/>
<evidence type="ECO:0000256" key="4">
    <source>
        <dbReference type="SAM" id="Phobius"/>
    </source>
</evidence>
<dbReference type="Pfam" id="PF01183">
    <property type="entry name" value="Glyco_hydro_25"/>
    <property type="match status" value="1"/>
</dbReference>
<keyword evidence="4" id="KW-0472">Membrane</keyword>
<evidence type="ECO:0000313" key="6">
    <source>
        <dbReference type="Proteomes" id="UP000050865"/>
    </source>
</evidence>
<sequence>MPANRYNSGNLLKGATGMARRRRKRPIYSNTYIKRRRIWMVVGVLLAVTLVALGGWLWTQRKTGVAKYPVRGVVLSQSDGSADFQALQSSGVAFVYLKSTQGASFFDDSFATNYQQASGSGLEVGVYHYFSFDSDPGAQADYFAEKVGKNIGTLPIGLRVVFYGGYADHPPKPAVLKAKVQAFIVELRRYTTRPLVLMGSPTALGELKGLDRSAKRWVISGGRPRFDGAAFWQDGTLTAAGTAYTAVAFMGSKQALKAAGE</sequence>
<dbReference type="GO" id="GO:0003796">
    <property type="term" value="F:lysozyme activity"/>
    <property type="evidence" value="ECO:0007669"/>
    <property type="project" value="InterPro"/>
</dbReference>
<dbReference type="STRING" id="1423730.FC75_GL001402"/>
<keyword evidence="2" id="KW-0378">Hydrolase</keyword>
<evidence type="ECO:0000256" key="1">
    <source>
        <dbReference type="ARBA" id="ARBA00010646"/>
    </source>
</evidence>
<dbReference type="Gene3D" id="3.20.20.80">
    <property type="entry name" value="Glycosidases"/>
    <property type="match status" value="1"/>
</dbReference>
<dbReference type="InterPro" id="IPR017853">
    <property type="entry name" value="GH"/>
</dbReference>
<comment type="similarity">
    <text evidence="1">Belongs to the glycosyl hydrolase 25 family.</text>
</comment>
<dbReference type="SMART" id="SM00641">
    <property type="entry name" value="Glyco_25"/>
    <property type="match status" value="1"/>
</dbReference>
<dbReference type="PROSITE" id="PS51904">
    <property type="entry name" value="GLYCOSYL_HYDROL_F25_2"/>
    <property type="match status" value="1"/>
</dbReference>
<dbReference type="InterPro" id="IPR018077">
    <property type="entry name" value="Glyco_hydro_fam25_subgr"/>
</dbReference>
<feature type="transmembrane region" description="Helical" evidence="4">
    <location>
        <begin position="38"/>
        <end position="58"/>
    </location>
</feature>
<dbReference type="GO" id="GO:0016052">
    <property type="term" value="P:carbohydrate catabolic process"/>
    <property type="evidence" value="ECO:0007669"/>
    <property type="project" value="TreeGrafter"/>
</dbReference>
<accession>A0A0R2FF86</accession>
<gene>
    <name evidence="5" type="ORF">FC75_GL001402</name>
</gene>
<dbReference type="AlphaFoldDB" id="A0A0R2FF86"/>
<keyword evidence="3" id="KW-0326">Glycosidase</keyword>
<keyword evidence="6" id="KW-1185">Reference proteome</keyword>
<dbReference type="InterPro" id="IPR002053">
    <property type="entry name" value="Glyco_hydro_25"/>
</dbReference>
<reference evidence="5 6" key="1">
    <citation type="journal article" date="2015" name="Genome Announc.">
        <title>Expanding the biotechnology potential of lactobacilli through comparative genomics of 213 strains and associated genera.</title>
        <authorList>
            <person name="Sun Z."/>
            <person name="Harris H.M."/>
            <person name="McCann A."/>
            <person name="Guo C."/>
            <person name="Argimon S."/>
            <person name="Zhang W."/>
            <person name="Yang X."/>
            <person name="Jeffery I.B."/>
            <person name="Cooney J.C."/>
            <person name="Kagawa T.F."/>
            <person name="Liu W."/>
            <person name="Song Y."/>
            <person name="Salvetti E."/>
            <person name="Wrobel A."/>
            <person name="Rasinkangas P."/>
            <person name="Parkhill J."/>
            <person name="Rea M.C."/>
            <person name="O'Sullivan O."/>
            <person name="Ritari J."/>
            <person name="Douillard F.P."/>
            <person name="Paul Ross R."/>
            <person name="Yang R."/>
            <person name="Briner A.E."/>
            <person name="Felis G.E."/>
            <person name="de Vos W.M."/>
            <person name="Barrangou R."/>
            <person name="Klaenhammer T.R."/>
            <person name="Caufield P.W."/>
            <person name="Cui Y."/>
            <person name="Zhang H."/>
            <person name="O'Toole P.W."/>
        </authorList>
    </citation>
    <scope>NUCLEOTIDE SEQUENCE [LARGE SCALE GENOMIC DNA]</scope>
    <source>
        <strain evidence="5 6">DSM 22697</strain>
    </source>
</reference>
<dbReference type="GO" id="GO:0009253">
    <property type="term" value="P:peptidoglycan catabolic process"/>
    <property type="evidence" value="ECO:0007669"/>
    <property type="project" value="InterPro"/>
</dbReference>
<dbReference type="EMBL" id="AYZJ01000027">
    <property type="protein sequence ID" value="KRN23548.1"/>
    <property type="molecule type" value="Genomic_DNA"/>
</dbReference>
<dbReference type="GO" id="GO:0016998">
    <property type="term" value="P:cell wall macromolecule catabolic process"/>
    <property type="evidence" value="ECO:0007669"/>
    <property type="project" value="InterPro"/>
</dbReference>
<dbReference type="SUPFAM" id="SSF51445">
    <property type="entry name" value="(Trans)glycosidases"/>
    <property type="match status" value="1"/>
</dbReference>
<evidence type="ECO:0000256" key="3">
    <source>
        <dbReference type="ARBA" id="ARBA00023295"/>
    </source>
</evidence>
<keyword evidence="4" id="KW-1133">Transmembrane helix</keyword>
<comment type="caution">
    <text evidence="5">The sequence shown here is derived from an EMBL/GenBank/DDBJ whole genome shotgun (WGS) entry which is preliminary data.</text>
</comment>
<keyword evidence="4" id="KW-0812">Transmembrane</keyword>
<organism evidence="5 6">
    <name type="scientific">Lacticaseibacillus camelliae DSM 22697 = JCM 13995</name>
    <dbReference type="NCBI Taxonomy" id="1423730"/>
    <lineage>
        <taxon>Bacteria</taxon>
        <taxon>Bacillati</taxon>
        <taxon>Bacillota</taxon>
        <taxon>Bacilli</taxon>
        <taxon>Lactobacillales</taxon>
        <taxon>Lactobacillaceae</taxon>
        <taxon>Lacticaseibacillus</taxon>
    </lineage>
</organism>
<evidence type="ECO:0000256" key="2">
    <source>
        <dbReference type="ARBA" id="ARBA00022801"/>
    </source>
</evidence>
<evidence type="ECO:0000313" key="5">
    <source>
        <dbReference type="EMBL" id="KRN23548.1"/>
    </source>
</evidence>
<dbReference type="PATRIC" id="fig|1423730.4.peg.1474"/>
<protein>
    <submittedName>
        <fullName evidence="5">Lyzozyme M1</fullName>
    </submittedName>
</protein>
<name>A0A0R2FF86_9LACO</name>